<evidence type="ECO:0000313" key="1">
    <source>
        <dbReference type="EMBL" id="RNA23452.1"/>
    </source>
</evidence>
<dbReference type="EMBL" id="REGN01003291">
    <property type="protein sequence ID" value="RNA23452.1"/>
    <property type="molecule type" value="Genomic_DNA"/>
</dbReference>
<dbReference type="AlphaFoldDB" id="A0A3M7RIP9"/>
<organism evidence="1 2">
    <name type="scientific">Brachionus plicatilis</name>
    <name type="common">Marine rotifer</name>
    <name type="synonym">Brachionus muelleri</name>
    <dbReference type="NCBI Taxonomy" id="10195"/>
    <lineage>
        <taxon>Eukaryota</taxon>
        <taxon>Metazoa</taxon>
        <taxon>Spiralia</taxon>
        <taxon>Gnathifera</taxon>
        <taxon>Rotifera</taxon>
        <taxon>Eurotatoria</taxon>
        <taxon>Monogononta</taxon>
        <taxon>Pseudotrocha</taxon>
        <taxon>Ploima</taxon>
        <taxon>Brachionidae</taxon>
        <taxon>Brachionus</taxon>
    </lineage>
</organism>
<proteinExistence type="predicted"/>
<accession>A0A3M7RIP9</accession>
<sequence length="74" mass="8735">MAFSSFLMEIQLLFDVVNFNCNFKLSLCDHFHQDLTGQKHNEKVDSNLFCCHILNKRRLEANKHCETLVHINKL</sequence>
<protein>
    <submittedName>
        <fullName evidence="1">Uncharacterized protein</fullName>
    </submittedName>
</protein>
<dbReference type="Proteomes" id="UP000276133">
    <property type="component" value="Unassembled WGS sequence"/>
</dbReference>
<keyword evidence="2" id="KW-1185">Reference proteome</keyword>
<gene>
    <name evidence="1" type="ORF">BpHYR1_052875</name>
</gene>
<evidence type="ECO:0000313" key="2">
    <source>
        <dbReference type="Proteomes" id="UP000276133"/>
    </source>
</evidence>
<comment type="caution">
    <text evidence="1">The sequence shown here is derived from an EMBL/GenBank/DDBJ whole genome shotgun (WGS) entry which is preliminary data.</text>
</comment>
<name>A0A3M7RIP9_BRAPC</name>
<reference evidence="1 2" key="1">
    <citation type="journal article" date="2018" name="Sci. Rep.">
        <title>Genomic signatures of local adaptation to the degree of environmental predictability in rotifers.</title>
        <authorList>
            <person name="Franch-Gras L."/>
            <person name="Hahn C."/>
            <person name="Garcia-Roger E.M."/>
            <person name="Carmona M.J."/>
            <person name="Serra M."/>
            <person name="Gomez A."/>
        </authorList>
    </citation>
    <scope>NUCLEOTIDE SEQUENCE [LARGE SCALE GENOMIC DNA]</scope>
    <source>
        <strain evidence="1">HYR1</strain>
    </source>
</reference>